<protein>
    <recommendedName>
        <fullName evidence="4">Tryptophan 2-monooxygenase</fullName>
        <ecNumber evidence="3">1.13.12.3</ecNumber>
    </recommendedName>
</protein>
<dbReference type="InterPro" id="IPR006311">
    <property type="entry name" value="TAT_signal"/>
</dbReference>
<dbReference type="Gene3D" id="3.90.660.10">
    <property type="match status" value="1"/>
</dbReference>
<dbReference type="Proteomes" id="UP000032679">
    <property type="component" value="Unassembled WGS sequence"/>
</dbReference>
<dbReference type="InterPro" id="IPR050281">
    <property type="entry name" value="Flavin_monoamine_oxidase"/>
</dbReference>
<dbReference type="EC" id="1.13.12.3" evidence="3"/>
<dbReference type="AlphaFoldDB" id="A0A0D6MGK4"/>
<feature type="domain" description="Amine oxidase" evidence="7">
    <location>
        <begin position="61"/>
        <end position="520"/>
    </location>
</feature>
<evidence type="ECO:0000256" key="1">
    <source>
        <dbReference type="ARBA" id="ARBA00004814"/>
    </source>
</evidence>
<dbReference type="PROSITE" id="PS51318">
    <property type="entry name" value="TAT"/>
    <property type="match status" value="1"/>
</dbReference>
<evidence type="ECO:0000313" key="9">
    <source>
        <dbReference type="Proteomes" id="UP000032679"/>
    </source>
</evidence>
<comment type="pathway">
    <text evidence="1">Plant hormone metabolism; auxin biosynthesis.</text>
</comment>
<dbReference type="RefSeq" id="WP_048846052.1">
    <property type="nucleotide sequence ID" value="NZ_BALE01000002.1"/>
</dbReference>
<dbReference type="GO" id="GO:0009851">
    <property type="term" value="P:auxin biosynthetic process"/>
    <property type="evidence" value="ECO:0007669"/>
    <property type="project" value="UniProtKB-KW"/>
</dbReference>
<dbReference type="Pfam" id="PF01593">
    <property type="entry name" value="Amino_oxidase"/>
    <property type="match status" value="1"/>
</dbReference>
<keyword evidence="5" id="KW-0073">Auxin biosynthesis</keyword>
<evidence type="ECO:0000313" key="8">
    <source>
        <dbReference type="EMBL" id="GAN52754.1"/>
    </source>
</evidence>
<dbReference type="SUPFAM" id="SSF54373">
    <property type="entry name" value="FAD-linked reductases, C-terminal domain"/>
    <property type="match status" value="1"/>
</dbReference>
<evidence type="ECO:0000259" key="7">
    <source>
        <dbReference type="Pfam" id="PF01593"/>
    </source>
</evidence>
<organism evidence="8 9">
    <name type="scientific">Tanticharoenia sakaeratensis NBRC 103193</name>
    <dbReference type="NCBI Taxonomy" id="1231623"/>
    <lineage>
        <taxon>Bacteria</taxon>
        <taxon>Pseudomonadati</taxon>
        <taxon>Pseudomonadota</taxon>
        <taxon>Alphaproteobacteria</taxon>
        <taxon>Acetobacterales</taxon>
        <taxon>Acetobacteraceae</taxon>
        <taxon>Tanticharoenia</taxon>
    </lineage>
</organism>
<dbReference type="InterPro" id="IPR002937">
    <property type="entry name" value="Amino_oxidase"/>
</dbReference>
<dbReference type="PANTHER" id="PTHR10742:SF342">
    <property type="entry name" value="AMINE OXIDASE"/>
    <property type="match status" value="1"/>
</dbReference>
<dbReference type="Gene3D" id="1.20.1440.240">
    <property type="match status" value="1"/>
</dbReference>
<evidence type="ECO:0000256" key="6">
    <source>
        <dbReference type="ARBA" id="ARBA00047321"/>
    </source>
</evidence>
<accession>A0A0D6MGK4</accession>
<comment type="caution">
    <text evidence="8">The sequence shown here is derived from an EMBL/GenBank/DDBJ whole genome shotgun (WGS) entry which is preliminary data.</text>
</comment>
<dbReference type="PANTHER" id="PTHR10742">
    <property type="entry name" value="FLAVIN MONOAMINE OXIDASE"/>
    <property type="match status" value="1"/>
</dbReference>
<proteinExistence type="inferred from homology"/>
<dbReference type="SUPFAM" id="SSF51905">
    <property type="entry name" value="FAD/NAD(P)-binding domain"/>
    <property type="match status" value="1"/>
</dbReference>
<name>A0A0D6MGK4_9PROT</name>
<dbReference type="GO" id="GO:0009063">
    <property type="term" value="P:amino acid catabolic process"/>
    <property type="evidence" value="ECO:0007669"/>
    <property type="project" value="TreeGrafter"/>
</dbReference>
<comment type="similarity">
    <text evidence="2">Belongs to the tryptophan 2-monooxygenase family.</text>
</comment>
<dbReference type="Gene3D" id="3.50.50.60">
    <property type="entry name" value="FAD/NAD(P)-binding domain"/>
    <property type="match status" value="1"/>
</dbReference>
<evidence type="ECO:0000256" key="4">
    <source>
        <dbReference type="ARBA" id="ARBA00017871"/>
    </source>
</evidence>
<dbReference type="GO" id="GO:0050361">
    <property type="term" value="F:tryptophan 2-monooxygenase activity"/>
    <property type="evidence" value="ECO:0007669"/>
    <property type="project" value="UniProtKB-EC"/>
</dbReference>
<dbReference type="OrthoDB" id="337830at2"/>
<evidence type="ECO:0000256" key="5">
    <source>
        <dbReference type="ARBA" id="ARBA00023070"/>
    </source>
</evidence>
<evidence type="ECO:0000256" key="3">
    <source>
        <dbReference type="ARBA" id="ARBA00012535"/>
    </source>
</evidence>
<evidence type="ECO:0000256" key="2">
    <source>
        <dbReference type="ARBA" id="ARBA00005833"/>
    </source>
</evidence>
<keyword evidence="9" id="KW-1185">Reference proteome</keyword>
<dbReference type="EMBL" id="BALE01000002">
    <property type="protein sequence ID" value="GAN52754.1"/>
    <property type="molecule type" value="Genomic_DNA"/>
</dbReference>
<comment type="catalytic activity">
    <reaction evidence="6">
        <text>L-tryptophan + O2 = indole-3-acetamide + CO2 + H2O</text>
        <dbReference type="Rhea" id="RHEA:16165"/>
        <dbReference type="ChEBI" id="CHEBI:15377"/>
        <dbReference type="ChEBI" id="CHEBI:15379"/>
        <dbReference type="ChEBI" id="CHEBI:16031"/>
        <dbReference type="ChEBI" id="CHEBI:16526"/>
        <dbReference type="ChEBI" id="CHEBI:57912"/>
        <dbReference type="EC" id="1.13.12.3"/>
    </reaction>
</comment>
<dbReference type="STRING" id="1231623.Tasa_002_034"/>
<reference evidence="8 9" key="1">
    <citation type="submission" date="2012-10" db="EMBL/GenBank/DDBJ databases">
        <title>Genome sequencing of Tanticharoenia sakaeratensis NBRC 103193.</title>
        <authorList>
            <person name="Azuma Y."/>
            <person name="Hadano H."/>
            <person name="Hirakawa H."/>
            <person name="Matsushita K."/>
        </authorList>
    </citation>
    <scope>NUCLEOTIDE SEQUENCE [LARGE SCALE GENOMIC DNA]</scope>
    <source>
        <strain evidence="8 9">NBRC 103193</strain>
    </source>
</reference>
<dbReference type="InterPro" id="IPR036188">
    <property type="entry name" value="FAD/NAD-bd_sf"/>
</dbReference>
<dbReference type="GO" id="GO:0001716">
    <property type="term" value="F:L-amino-acid oxidase activity"/>
    <property type="evidence" value="ECO:0007669"/>
    <property type="project" value="TreeGrafter"/>
</dbReference>
<gene>
    <name evidence="8" type="ORF">Tasa_002_034</name>
</gene>
<sequence length="530" mass="57579">MTDRTGTRRGFLRRLGAAAGASAVYDAMRTLGHAAESDFTRVPPLAKPDGRTSVAVLGAGLAGLVASYELSRAGYDVTVLEYQARIGGRNITLRGGDRLVEMGSPAQDVHFAPGNYFNPGPWRIPYHHAGLLHYCATLGVALEPFVETNYNSLLHSAAHFGGRPQRYRDVAVDYAGYTAELLTKAINTQALETGLSRDERRDVLQALRLTGALDPSGQYHASDAMALTRGYAKEPGAGENGAPVPSRPLPRGELMASGLWQAIAFHQTYEMQTTMFQPAGGMDMISRAFIPHVGHLVRLKSQVAAIRQDEHGVSVDYTRLEDGTRATLHADFCICALPLPILDQLSCQVSSELKAAIGGIAYHSSVKIGLEFRRRFWEQDDAIYGGISFTDQTISQISYPSHGYLSRGPGVLLGGYMFGESAMYLAGMTPAERIALARKEGAAIHPQYDKEFSNGVSIAWSRVPWTLGCCSNWSDQARQTHYRNLVRMDRRVVLAGEHASYVGCWQEGAVLSALNAVTQVNARAHGGQHA</sequence>